<name>A0ABQ9I4K6_9NEOP</name>
<dbReference type="EMBL" id="JARBHB010000003">
    <property type="protein sequence ID" value="KAJ8891174.1"/>
    <property type="molecule type" value="Genomic_DNA"/>
</dbReference>
<organism evidence="1 2">
    <name type="scientific">Dryococelus australis</name>
    <dbReference type="NCBI Taxonomy" id="614101"/>
    <lineage>
        <taxon>Eukaryota</taxon>
        <taxon>Metazoa</taxon>
        <taxon>Ecdysozoa</taxon>
        <taxon>Arthropoda</taxon>
        <taxon>Hexapoda</taxon>
        <taxon>Insecta</taxon>
        <taxon>Pterygota</taxon>
        <taxon>Neoptera</taxon>
        <taxon>Polyneoptera</taxon>
        <taxon>Phasmatodea</taxon>
        <taxon>Verophasmatodea</taxon>
        <taxon>Anareolatae</taxon>
        <taxon>Phasmatidae</taxon>
        <taxon>Eurycanthinae</taxon>
        <taxon>Dryococelus</taxon>
    </lineage>
</organism>
<comment type="caution">
    <text evidence="1">The sequence shown here is derived from an EMBL/GenBank/DDBJ whole genome shotgun (WGS) entry which is preliminary data.</text>
</comment>
<proteinExistence type="predicted"/>
<keyword evidence="2" id="KW-1185">Reference proteome</keyword>
<reference evidence="1 2" key="1">
    <citation type="submission" date="2023-02" db="EMBL/GenBank/DDBJ databases">
        <title>LHISI_Scaffold_Assembly.</title>
        <authorList>
            <person name="Stuart O.P."/>
            <person name="Cleave R."/>
            <person name="Magrath M.J.L."/>
            <person name="Mikheyev A.S."/>
        </authorList>
    </citation>
    <scope>NUCLEOTIDE SEQUENCE [LARGE SCALE GENOMIC DNA]</scope>
    <source>
        <strain evidence="1">Daus_M_001</strain>
        <tissue evidence="1">Leg muscle</tissue>
    </source>
</reference>
<dbReference type="Proteomes" id="UP001159363">
    <property type="component" value="Chromosome 3"/>
</dbReference>
<gene>
    <name evidence="1" type="ORF">PR048_010689</name>
</gene>
<evidence type="ECO:0000313" key="1">
    <source>
        <dbReference type="EMBL" id="KAJ8891174.1"/>
    </source>
</evidence>
<protein>
    <submittedName>
        <fullName evidence="1">Uncharacterized protein</fullName>
    </submittedName>
</protein>
<evidence type="ECO:0000313" key="2">
    <source>
        <dbReference type="Proteomes" id="UP001159363"/>
    </source>
</evidence>
<accession>A0ABQ9I4K6</accession>
<sequence length="60" mass="7058">MEYFGESCINSYSENLNNTWIETLLPLRYHIEEIYNAVYEDSQDMKINAFDRNTVSGIAM</sequence>